<feature type="binding site" evidence="3">
    <location>
        <position position="42"/>
    </location>
    <ligand>
        <name>ATP</name>
        <dbReference type="ChEBI" id="CHEBI:30616"/>
    </ligand>
</feature>
<dbReference type="EMBL" id="AMQN01027009">
    <property type="status" value="NOT_ANNOTATED_CDS"/>
    <property type="molecule type" value="Genomic_DNA"/>
</dbReference>
<feature type="domain" description="Protein kinase" evidence="5">
    <location>
        <begin position="13"/>
        <end position="278"/>
    </location>
</feature>
<dbReference type="Proteomes" id="UP000014760">
    <property type="component" value="Unassembled WGS sequence"/>
</dbReference>
<accession>R7U5X2</accession>
<dbReference type="EnsemblMetazoa" id="CapteT135827">
    <property type="protein sequence ID" value="CapteP135827"/>
    <property type="gene ID" value="CapteG135827"/>
</dbReference>
<feature type="non-terminal residue" evidence="6">
    <location>
        <position position="1"/>
    </location>
</feature>
<keyword evidence="8" id="KW-1185">Reference proteome</keyword>
<dbReference type="SUPFAM" id="SSF56112">
    <property type="entry name" value="Protein kinase-like (PK-like)"/>
    <property type="match status" value="1"/>
</dbReference>
<dbReference type="EMBL" id="KB307807">
    <property type="protein sequence ID" value="ELT98555.1"/>
    <property type="molecule type" value="Genomic_DNA"/>
</dbReference>
<dbReference type="PROSITE" id="PS50011">
    <property type="entry name" value="PROTEIN_KINASE_DOM"/>
    <property type="match status" value="1"/>
</dbReference>
<reference evidence="7" key="3">
    <citation type="submission" date="2015-06" db="UniProtKB">
        <authorList>
            <consortium name="EnsemblMetazoa"/>
        </authorList>
    </citation>
    <scope>IDENTIFICATION</scope>
</reference>
<dbReference type="PROSITE" id="PS00108">
    <property type="entry name" value="PROTEIN_KINASE_ST"/>
    <property type="match status" value="1"/>
</dbReference>
<sequence>ADNLYQQELTDSYTVLKELGSGTYGRVILARCHKTNANVALKVLPKSNAKLKDFLREFNYSYYLSPHASILNTFDVAFETGTSYVFAQEYASCGDLFEAITPQVGMLEKNAKSMARQVASALDFMHSKGLVHRDVKPENILMFDEKGSRVKVMDFGMTKKVGTLVRKVSQGIPYTPPEICEATKGEKYTVETSADVWAFAVLLFCTLTGNFPWELAHCRDSYFTEFFRWQRRKSSKIPSQWRRFSPRLLRLFRRMLEVKPEKRCDIKEVYKFLDDDWVVAGHVPTVDNAPHKLKTGHDENDNPMAELNAVLEKHGIETKINKRMRERRISEWIMSASCA</sequence>
<evidence type="ECO:0000256" key="3">
    <source>
        <dbReference type="PROSITE-ProRule" id="PRU10141"/>
    </source>
</evidence>
<evidence type="ECO:0000313" key="7">
    <source>
        <dbReference type="EnsemblMetazoa" id="CapteP135827"/>
    </source>
</evidence>
<dbReference type="InterPro" id="IPR017441">
    <property type="entry name" value="Protein_kinase_ATP_BS"/>
</dbReference>
<keyword evidence="1 3" id="KW-0547">Nucleotide-binding</keyword>
<keyword evidence="4" id="KW-0418">Kinase</keyword>
<dbReference type="GO" id="GO:0004674">
    <property type="term" value="F:protein serine/threonine kinase activity"/>
    <property type="evidence" value="ECO:0007669"/>
    <property type="project" value="UniProtKB-KW"/>
</dbReference>
<reference evidence="8" key="1">
    <citation type="submission" date="2012-12" db="EMBL/GenBank/DDBJ databases">
        <authorList>
            <person name="Hellsten U."/>
            <person name="Grimwood J."/>
            <person name="Chapman J.A."/>
            <person name="Shapiro H."/>
            <person name="Aerts A."/>
            <person name="Otillar R.P."/>
            <person name="Terry A.Y."/>
            <person name="Boore J.L."/>
            <person name="Simakov O."/>
            <person name="Marletaz F."/>
            <person name="Cho S.-J."/>
            <person name="Edsinger-Gonzales E."/>
            <person name="Havlak P."/>
            <person name="Kuo D.-H."/>
            <person name="Larsson T."/>
            <person name="Lv J."/>
            <person name="Arendt D."/>
            <person name="Savage R."/>
            <person name="Osoegawa K."/>
            <person name="de Jong P."/>
            <person name="Lindberg D.R."/>
            <person name="Seaver E.C."/>
            <person name="Weisblat D.A."/>
            <person name="Putnam N.H."/>
            <person name="Grigoriev I.V."/>
            <person name="Rokhsar D.S."/>
        </authorList>
    </citation>
    <scope>NUCLEOTIDE SEQUENCE</scope>
    <source>
        <strain evidence="8">I ESC-2004</strain>
    </source>
</reference>
<dbReference type="OMA" id="NHSWMLD"/>
<proteinExistence type="inferred from homology"/>
<keyword evidence="2 3" id="KW-0067">ATP-binding</keyword>
<dbReference type="PANTHER" id="PTHR24359">
    <property type="entry name" value="SERINE/THREONINE-PROTEIN KINASE SBK1"/>
    <property type="match status" value="1"/>
</dbReference>
<evidence type="ECO:0000256" key="2">
    <source>
        <dbReference type="ARBA" id="ARBA00022840"/>
    </source>
</evidence>
<dbReference type="InterPro" id="IPR000719">
    <property type="entry name" value="Prot_kinase_dom"/>
</dbReference>
<dbReference type="InterPro" id="IPR011009">
    <property type="entry name" value="Kinase-like_dom_sf"/>
</dbReference>
<dbReference type="GO" id="GO:0005524">
    <property type="term" value="F:ATP binding"/>
    <property type="evidence" value="ECO:0007669"/>
    <property type="project" value="UniProtKB-UniRule"/>
</dbReference>
<dbReference type="PANTHER" id="PTHR24359:SF1">
    <property type="entry name" value="INHIBITOR OF NUCLEAR FACTOR KAPPA-B KINASE EPSILON SUBUNIT HOMOLOG 1-RELATED"/>
    <property type="match status" value="1"/>
</dbReference>
<dbReference type="FunCoup" id="R7U5X2">
    <property type="interactions" value="1"/>
</dbReference>
<dbReference type="Pfam" id="PF00069">
    <property type="entry name" value="Pkinase"/>
    <property type="match status" value="1"/>
</dbReference>
<keyword evidence="4" id="KW-0808">Transferase</keyword>
<dbReference type="AlphaFoldDB" id="R7U5X2"/>
<dbReference type="SMART" id="SM00220">
    <property type="entry name" value="S_TKc"/>
    <property type="match status" value="1"/>
</dbReference>
<dbReference type="HOGENOM" id="CLU_000288_10_0_1"/>
<evidence type="ECO:0000259" key="5">
    <source>
        <dbReference type="PROSITE" id="PS50011"/>
    </source>
</evidence>
<dbReference type="STRING" id="283909.R7U5X2"/>
<keyword evidence="4" id="KW-0723">Serine/threonine-protein kinase</keyword>
<dbReference type="OrthoDB" id="6513151at2759"/>
<evidence type="ECO:0000313" key="8">
    <source>
        <dbReference type="Proteomes" id="UP000014760"/>
    </source>
</evidence>
<dbReference type="PROSITE" id="PS00107">
    <property type="entry name" value="PROTEIN_KINASE_ATP"/>
    <property type="match status" value="1"/>
</dbReference>
<evidence type="ECO:0000313" key="6">
    <source>
        <dbReference type="EMBL" id="ELT98555.1"/>
    </source>
</evidence>
<dbReference type="InterPro" id="IPR008271">
    <property type="entry name" value="Ser/Thr_kinase_AS"/>
</dbReference>
<evidence type="ECO:0000256" key="1">
    <source>
        <dbReference type="ARBA" id="ARBA00022741"/>
    </source>
</evidence>
<organism evidence="6">
    <name type="scientific">Capitella teleta</name>
    <name type="common">Polychaete worm</name>
    <dbReference type="NCBI Taxonomy" id="283909"/>
    <lineage>
        <taxon>Eukaryota</taxon>
        <taxon>Metazoa</taxon>
        <taxon>Spiralia</taxon>
        <taxon>Lophotrochozoa</taxon>
        <taxon>Annelida</taxon>
        <taxon>Polychaeta</taxon>
        <taxon>Sedentaria</taxon>
        <taxon>Scolecida</taxon>
        <taxon>Capitellidae</taxon>
        <taxon>Capitella</taxon>
    </lineage>
</organism>
<name>R7U5X2_CAPTE</name>
<protein>
    <recommendedName>
        <fullName evidence="5">Protein kinase domain-containing protein</fullName>
    </recommendedName>
</protein>
<comment type="similarity">
    <text evidence="4">Belongs to the protein kinase superfamily.</text>
</comment>
<evidence type="ECO:0000256" key="4">
    <source>
        <dbReference type="RuleBase" id="RU000304"/>
    </source>
</evidence>
<dbReference type="Gene3D" id="1.10.510.10">
    <property type="entry name" value="Transferase(Phosphotransferase) domain 1"/>
    <property type="match status" value="1"/>
</dbReference>
<gene>
    <name evidence="6" type="ORF">CAPTEDRAFT_135827</name>
</gene>
<reference evidence="6 8" key="2">
    <citation type="journal article" date="2013" name="Nature">
        <title>Insights into bilaterian evolution from three spiralian genomes.</title>
        <authorList>
            <person name="Simakov O."/>
            <person name="Marletaz F."/>
            <person name="Cho S.J."/>
            <person name="Edsinger-Gonzales E."/>
            <person name="Havlak P."/>
            <person name="Hellsten U."/>
            <person name="Kuo D.H."/>
            <person name="Larsson T."/>
            <person name="Lv J."/>
            <person name="Arendt D."/>
            <person name="Savage R."/>
            <person name="Osoegawa K."/>
            <person name="de Jong P."/>
            <person name="Grimwood J."/>
            <person name="Chapman J.A."/>
            <person name="Shapiro H."/>
            <person name="Aerts A."/>
            <person name="Otillar R.P."/>
            <person name="Terry A.Y."/>
            <person name="Boore J.L."/>
            <person name="Grigoriev I.V."/>
            <person name="Lindberg D.R."/>
            <person name="Seaver E.C."/>
            <person name="Weisblat D.A."/>
            <person name="Putnam N.H."/>
            <person name="Rokhsar D.S."/>
        </authorList>
    </citation>
    <scope>NUCLEOTIDE SEQUENCE</scope>
    <source>
        <strain evidence="6 8">I ESC-2004</strain>
    </source>
</reference>